<keyword evidence="2" id="KW-1185">Reference proteome</keyword>
<dbReference type="AlphaFoldDB" id="A0A0H2R3F0"/>
<name>A0A0H2R3F0_9AGAM</name>
<evidence type="ECO:0000313" key="2">
    <source>
        <dbReference type="Proteomes" id="UP000053477"/>
    </source>
</evidence>
<sequence>IGRYTDVVDEQNADVMQTIPVGVSWKDEGQKLTTYLYETDKYLKSGAQNVEQAVDKLLFEDESKFEHDTDIAVLLTWLEALFPAVQLDVNVN</sequence>
<organism evidence="1 2">
    <name type="scientific">Schizopora paradoxa</name>
    <dbReference type="NCBI Taxonomy" id="27342"/>
    <lineage>
        <taxon>Eukaryota</taxon>
        <taxon>Fungi</taxon>
        <taxon>Dikarya</taxon>
        <taxon>Basidiomycota</taxon>
        <taxon>Agaricomycotina</taxon>
        <taxon>Agaricomycetes</taxon>
        <taxon>Hymenochaetales</taxon>
        <taxon>Schizoporaceae</taxon>
        <taxon>Schizopora</taxon>
    </lineage>
</organism>
<gene>
    <name evidence="1" type="ORF">SCHPADRAFT_948122</name>
</gene>
<reference evidence="1 2" key="1">
    <citation type="submission" date="2015-04" db="EMBL/GenBank/DDBJ databases">
        <title>Complete genome sequence of Schizopora paradoxa KUC8140, a cosmopolitan wood degrader in East Asia.</title>
        <authorList>
            <consortium name="DOE Joint Genome Institute"/>
            <person name="Min B."/>
            <person name="Park H."/>
            <person name="Jang Y."/>
            <person name="Kim J.-J."/>
            <person name="Kim K.H."/>
            <person name="Pangilinan J."/>
            <person name="Lipzen A."/>
            <person name="Riley R."/>
            <person name="Grigoriev I.V."/>
            <person name="Spatafora J.W."/>
            <person name="Choi I.-G."/>
        </authorList>
    </citation>
    <scope>NUCLEOTIDE SEQUENCE [LARGE SCALE GENOMIC DNA]</scope>
    <source>
        <strain evidence="1 2">KUC8140</strain>
    </source>
</reference>
<feature type="non-terminal residue" evidence="1">
    <location>
        <position position="1"/>
    </location>
</feature>
<protein>
    <submittedName>
        <fullName evidence="1">Uncharacterized protein</fullName>
    </submittedName>
</protein>
<evidence type="ECO:0000313" key="1">
    <source>
        <dbReference type="EMBL" id="KLO03973.1"/>
    </source>
</evidence>
<accession>A0A0H2R3F0</accession>
<dbReference type="EMBL" id="KQ086830">
    <property type="protein sequence ID" value="KLO03973.1"/>
    <property type="molecule type" value="Genomic_DNA"/>
</dbReference>
<proteinExistence type="predicted"/>
<dbReference type="Proteomes" id="UP000053477">
    <property type="component" value="Unassembled WGS sequence"/>
</dbReference>
<dbReference type="InParanoid" id="A0A0H2R3F0"/>